<evidence type="ECO:0000256" key="1">
    <source>
        <dbReference type="SAM" id="MobiDB-lite"/>
    </source>
</evidence>
<proteinExistence type="predicted"/>
<keyword evidence="3" id="KW-1185">Reference proteome</keyword>
<evidence type="ECO:0000313" key="2">
    <source>
        <dbReference type="EMBL" id="KAF2821159.1"/>
    </source>
</evidence>
<feature type="compositionally biased region" description="Polar residues" evidence="1">
    <location>
        <begin position="40"/>
        <end position="55"/>
    </location>
</feature>
<reference evidence="2" key="1">
    <citation type="journal article" date="2020" name="Stud. Mycol.">
        <title>101 Dothideomycetes genomes: a test case for predicting lifestyles and emergence of pathogens.</title>
        <authorList>
            <person name="Haridas S."/>
            <person name="Albert R."/>
            <person name="Binder M."/>
            <person name="Bloem J."/>
            <person name="Labutti K."/>
            <person name="Salamov A."/>
            <person name="Andreopoulos B."/>
            <person name="Baker S."/>
            <person name="Barry K."/>
            <person name="Bills G."/>
            <person name="Bluhm B."/>
            <person name="Cannon C."/>
            <person name="Castanera R."/>
            <person name="Culley D."/>
            <person name="Daum C."/>
            <person name="Ezra D."/>
            <person name="Gonzalez J."/>
            <person name="Henrissat B."/>
            <person name="Kuo A."/>
            <person name="Liang C."/>
            <person name="Lipzen A."/>
            <person name="Lutzoni F."/>
            <person name="Magnuson J."/>
            <person name="Mondo S."/>
            <person name="Nolan M."/>
            <person name="Ohm R."/>
            <person name="Pangilinan J."/>
            <person name="Park H.-J."/>
            <person name="Ramirez L."/>
            <person name="Alfaro M."/>
            <person name="Sun H."/>
            <person name="Tritt A."/>
            <person name="Yoshinaga Y."/>
            <person name="Zwiers L.-H."/>
            <person name="Turgeon B."/>
            <person name="Goodwin S."/>
            <person name="Spatafora J."/>
            <person name="Crous P."/>
            <person name="Grigoriev I."/>
        </authorList>
    </citation>
    <scope>NUCLEOTIDE SEQUENCE</scope>
    <source>
        <strain evidence="2">CBS 113818</strain>
    </source>
</reference>
<sequence length="155" mass="17116">MGPRLAMCVAVQADNASFQVPGWHGKEQKQAETGSRRVRPNTQPRRSSNWQSTGGQAPELGLFTEESQSTNVDWICHADNNSETVSSIDLNIDRVPVLLTNGLSAMAPLDVLGRDEVVVFVGAKTPFILRQNESRVVVHQPMLWSETAMSQTMRL</sequence>
<evidence type="ECO:0000313" key="3">
    <source>
        <dbReference type="Proteomes" id="UP000799424"/>
    </source>
</evidence>
<dbReference type="EMBL" id="MU006238">
    <property type="protein sequence ID" value="KAF2821159.1"/>
    <property type="molecule type" value="Genomic_DNA"/>
</dbReference>
<protein>
    <submittedName>
        <fullName evidence="2">Uncharacterized protein</fullName>
    </submittedName>
</protein>
<accession>A0A6A6ZKH9</accession>
<organism evidence="2 3">
    <name type="scientific">Ophiobolus disseminans</name>
    <dbReference type="NCBI Taxonomy" id="1469910"/>
    <lineage>
        <taxon>Eukaryota</taxon>
        <taxon>Fungi</taxon>
        <taxon>Dikarya</taxon>
        <taxon>Ascomycota</taxon>
        <taxon>Pezizomycotina</taxon>
        <taxon>Dothideomycetes</taxon>
        <taxon>Pleosporomycetidae</taxon>
        <taxon>Pleosporales</taxon>
        <taxon>Pleosporineae</taxon>
        <taxon>Phaeosphaeriaceae</taxon>
        <taxon>Ophiobolus</taxon>
    </lineage>
</organism>
<feature type="region of interest" description="Disordered" evidence="1">
    <location>
        <begin position="20"/>
        <end position="62"/>
    </location>
</feature>
<name>A0A6A6ZKH9_9PLEO</name>
<gene>
    <name evidence="2" type="ORF">CC86DRAFT_386695</name>
</gene>
<dbReference type="Proteomes" id="UP000799424">
    <property type="component" value="Unassembled WGS sequence"/>
</dbReference>
<dbReference type="AlphaFoldDB" id="A0A6A6ZKH9"/>